<evidence type="ECO:0000313" key="11">
    <source>
        <dbReference type="Proteomes" id="UP000035337"/>
    </source>
</evidence>
<keyword evidence="5 8" id="KW-1133">Transmembrane helix</keyword>
<evidence type="ECO:0000259" key="9">
    <source>
        <dbReference type="Pfam" id="PF00909"/>
    </source>
</evidence>
<evidence type="ECO:0000256" key="1">
    <source>
        <dbReference type="ARBA" id="ARBA00004141"/>
    </source>
</evidence>
<reference evidence="10 11" key="1">
    <citation type="submission" date="2014-09" db="EMBL/GenBank/DDBJ databases">
        <title>Complete genome sequence of Endomicrobium proavitum.</title>
        <authorList>
            <person name="Zheng H."/>
        </authorList>
    </citation>
    <scope>NUCLEOTIDE SEQUENCE [LARGE SCALE GENOMIC DNA]</scope>
    <source>
        <strain evidence="10 11">Rsa215</strain>
    </source>
</reference>
<feature type="domain" description="Ammonium transporter AmtB-like" evidence="9">
    <location>
        <begin position="8"/>
        <end position="406"/>
    </location>
</feature>
<protein>
    <recommendedName>
        <fullName evidence="8">Ammonium transporter</fullName>
    </recommendedName>
</protein>
<feature type="transmembrane region" description="Helical" evidence="8">
    <location>
        <begin position="354"/>
        <end position="382"/>
    </location>
</feature>
<dbReference type="GO" id="GO:0005886">
    <property type="term" value="C:plasma membrane"/>
    <property type="evidence" value="ECO:0007669"/>
    <property type="project" value="UniProtKB-SubCell"/>
</dbReference>
<proteinExistence type="inferred from homology"/>
<dbReference type="InterPro" id="IPR024041">
    <property type="entry name" value="NH4_transpt_AmtB-like_dom"/>
</dbReference>
<feature type="transmembrane region" description="Helical" evidence="8">
    <location>
        <begin position="40"/>
        <end position="58"/>
    </location>
</feature>
<dbReference type="NCBIfam" id="TIGR00836">
    <property type="entry name" value="amt"/>
    <property type="match status" value="1"/>
</dbReference>
<feature type="transmembrane region" description="Helical" evidence="8">
    <location>
        <begin position="125"/>
        <end position="145"/>
    </location>
</feature>
<feature type="transmembrane region" description="Helical" evidence="8">
    <location>
        <begin position="226"/>
        <end position="247"/>
    </location>
</feature>
<evidence type="ECO:0000256" key="7">
    <source>
        <dbReference type="ARBA" id="ARBA00023177"/>
    </source>
</evidence>
<dbReference type="Proteomes" id="UP000035337">
    <property type="component" value="Chromosome"/>
</dbReference>
<name>A0A0G3WH04_9BACT</name>
<dbReference type="PATRIC" id="fig|1408281.3.peg.229"/>
<feature type="transmembrane region" description="Helical" evidence="8">
    <location>
        <begin position="277"/>
        <end position="301"/>
    </location>
</feature>
<organism evidence="10 11">
    <name type="scientific">Endomicrobium proavitum</name>
    <dbReference type="NCBI Taxonomy" id="1408281"/>
    <lineage>
        <taxon>Bacteria</taxon>
        <taxon>Pseudomonadati</taxon>
        <taxon>Elusimicrobiota</taxon>
        <taxon>Endomicrobiia</taxon>
        <taxon>Endomicrobiales</taxon>
        <taxon>Endomicrobiaceae</taxon>
        <taxon>Endomicrobium</taxon>
    </lineage>
</organism>
<accession>A0A0G3WH04</accession>
<dbReference type="InterPro" id="IPR018047">
    <property type="entry name" value="Ammonium_transpt_CS"/>
</dbReference>
<evidence type="ECO:0000256" key="2">
    <source>
        <dbReference type="ARBA" id="ARBA00005887"/>
    </source>
</evidence>
<evidence type="ECO:0000313" key="10">
    <source>
        <dbReference type="EMBL" id="AKL97603.1"/>
    </source>
</evidence>
<dbReference type="Gene3D" id="1.10.3430.10">
    <property type="entry name" value="Ammonium transporter AmtB like domains"/>
    <property type="match status" value="1"/>
</dbReference>
<evidence type="ECO:0000256" key="4">
    <source>
        <dbReference type="ARBA" id="ARBA00022692"/>
    </source>
</evidence>
<sequence>MINVGDTAFILICAALVFIMTPGLALFYGGLGRRKNMVNNMMNSVFILGLGISLYALIGYSLSFGDGGGQIIGSLKNVALNGITKDSIFGENLPTFAFVAFQMMFALITPAIITGSVAGRMKFKALFIFIGLWSVLVYYPLAHMVWGGGFIGETLKALDFAGGDVVHISSGLTGLILAIILGKRQGYAQTSYRVHNVPLIVLGMGLLWFGWFGFNAGSALAANGLAAHAFMTTAVSAAIALVTWLAIDVIKQGKATLIGACTGVVAGLVGITPAAGFVSITGAFVIGITTSIVCYFGITLIKKVLKIDDALDAFGCHGIGGIWGGLLTGFFVVPELNLTEGLGGLFYGGGWTQFIAQAEGILVTIAIVIVGTLICAGITRIFTPLRVDKKEELQGLDVSEHGENAYPSFFGLD</sequence>
<dbReference type="SUPFAM" id="SSF111352">
    <property type="entry name" value="Ammonium transporter"/>
    <property type="match status" value="1"/>
</dbReference>
<keyword evidence="3 8" id="KW-0813">Transport</keyword>
<comment type="similarity">
    <text evidence="2 8">Belongs to the ammonia transporter channel (TC 1.A.11.2) family.</text>
</comment>
<feature type="transmembrane region" description="Helical" evidence="8">
    <location>
        <begin position="95"/>
        <end position="113"/>
    </location>
</feature>
<gene>
    <name evidence="10" type="primary">amtB</name>
    <name evidence="10" type="ORF">Epro_0224</name>
</gene>
<keyword evidence="7 8" id="KW-0924">Ammonia transport</keyword>
<dbReference type="InterPro" id="IPR001905">
    <property type="entry name" value="Ammonium_transpt"/>
</dbReference>
<keyword evidence="6 8" id="KW-0472">Membrane</keyword>
<dbReference type="EMBL" id="CP009498">
    <property type="protein sequence ID" value="AKL97603.1"/>
    <property type="molecule type" value="Genomic_DNA"/>
</dbReference>
<evidence type="ECO:0000256" key="6">
    <source>
        <dbReference type="ARBA" id="ARBA00023136"/>
    </source>
</evidence>
<dbReference type="KEGG" id="epo:Epro_0224"/>
<dbReference type="PANTHER" id="PTHR43029:SF10">
    <property type="entry name" value="AMMONIUM TRANSPORTER MEP2"/>
    <property type="match status" value="1"/>
</dbReference>
<dbReference type="InterPro" id="IPR029020">
    <property type="entry name" value="Ammonium/urea_transptr"/>
</dbReference>
<feature type="transmembrane region" description="Helical" evidence="8">
    <location>
        <begin position="313"/>
        <end position="334"/>
    </location>
</feature>
<dbReference type="GO" id="GO:0008519">
    <property type="term" value="F:ammonium channel activity"/>
    <property type="evidence" value="ECO:0007669"/>
    <property type="project" value="InterPro"/>
</dbReference>
<feature type="transmembrane region" description="Helical" evidence="8">
    <location>
        <begin position="165"/>
        <end position="182"/>
    </location>
</feature>
<dbReference type="OrthoDB" id="9814202at2"/>
<dbReference type="Pfam" id="PF00909">
    <property type="entry name" value="Ammonium_transp"/>
    <property type="match status" value="1"/>
</dbReference>
<dbReference type="STRING" id="1408281.Epro_0224"/>
<dbReference type="PROSITE" id="PS01219">
    <property type="entry name" value="AMMONIUM_TRANSP"/>
    <property type="match status" value="1"/>
</dbReference>
<feature type="transmembrane region" description="Helical" evidence="8">
    <location>
        <begin position="194"/>
        <end position="214"/>
    </location>
</feature>
<evidence type="ECO:0000256" key="3">
    <source>
        <dbReference type="ARBA" id="ARBA00022448"/>
    </source>
</evidence>
<dbReference type="AlphaFoldDB" id="A0A0G3WH04"/>
<feature type="transmembrane region" description="Helical" evidence="8">
    <location>
        <begin position="254"/>
        <end position="271"/>
    </location>
</feature>
<feature type="transmembrane region" description="Helical" evidence="8">
    <location>
        <begin position="6"/>
        <end position="28"/>
    </location>
</feature>
<evidence type="ECO:0000256" key="5">
    <source>
        <dbReference type="ARBA" id="ARBA00022989"/>
    </source>
</evidence>
<evidence type="ECO:0000256" key="8">
    <source>
        <dbReference type="RuleBase" id="RU362002"/>
    </source>
</evidence>
<keyword evidence="11" id="KW-1185">Reference proteome</keyword>
<comment type="subcellular location">
    <subcellularLocation>
        <location evidence="8">Cell membrane</location>
        <topology evidence="8">Multi-pass membrane protein</topology>
    </subcellularLocation>
    <subcellularLocation>
        <location evidence="1">Membrane</location>
        <topology evidence="1">Multi-pass membrane protein</topology>
    </subcellularLocation>
</comment>
<dbReference type="PANTHER" id="PTHR43029">
    <property type="entry name" value="AMMONIUM TRANSPORTER MEP2"/>
    <property type="match status" value="1"/>
</dbReference>
<keyword evidence="4 8" id="KW-0812">Transmembrane</keyword>